<evidence type="ECO:0000256" key="1">
    <source>
        <dbReference type="ARBA" id="ARBA00004294"/>
    </source>
</evidence>
<evidence type="ECO:0000256" key="4">
    <source>
        <dbReference type="ARBA" id="ARBA00022787"/>
    </source>
</evidence>
<dbReference type="AlphaFoldDB" id="A0ABD1F951"/>
<dbReference type="GO" id="GO:0008053">
    <property type="term" value="P:mitochondrial fusion"/>
    <property type="evidence" value="ECO:0007669"/>
    <property type="project" value="UniProtKB-ARBA"/>
</dbReference>
<keyword evidence="4" id="KW-1000">Mitochondrion outer membrane</keyword>
<gene>
    <name evidence="8" type="ORF">ABEB36_003434</name>
</gene>
<evidence type="ECO:0000256" key="7">
    <source>
        <dbReference type="ARBA" id="ARBA00023136"/>
    </source>
</evidence>
<organism evidence="8 9">
    <name type="scientific">Hypothenemus hampei</name>
    <name type="common">Coffee berry borer</name>
    <dbReference type="NCBI Taxonomy" id="57062"/>
    <lineage>
        <taxon>Eukaryota</taxon>
        <taxon>Metazoa</taxon>
        <taxon>Ecdysozoa</taxon>
        <taxon>Arthropoda</taxon>
        <taxon>Hexapoda</taxon>
        <taxon>Insecta</taxon>
        <taxon>Pterygota</taxon>
        <taxon>Neoptera</taxon>
        <taxon>Endopterygota</taxon>
        <taxon>Coleoptera</taxon>
        <taxon>Polyphaga</taxon>
        <taxon>Cucujiformia</taxon>
        <taxon>Curculionidae</taxon>
        <taxon>Scolytinae</taxon>
        <taxon>Hypothenemus</taxon>
    </lineage>
</organism>
<evidence type="ECO:0000256" key="6">
    <source>
        <dbReference type="ARBA" id="ARBA00023128"/>
    </source>
</evidence>
<keyword evidence="5" id="KW-1133">Transmembrane helix</keyword>
<protein>
    <recommendedName>
        <fullName evidence="10">Mitoguardin</fullName>
    </recommendedName>
</protein>
<keyword evidence="7" id="KW-0472">Membrane</keyword>
<dbReference type="Pfam" id="PF10265">
    <property type="entry name" value="Miga"/>
    <property type="match status" value="1"/>
</dbReference>
<keyword evidence="6" id="KW-0496">Mitochondrion</keyword>
<dbReference type="PANTHER" id="PTHR21508">
    <property type="entry name" value="MITOGUARDIN"/>
    <property type="match status" value="1"/>
</dbReference>
<evidence type="ECO:0000256" key="5">
    <source>
        <dbReference type="ARBA" id="ARBA00022989"/>
    </source>
</evidence>
<evidence type="ECO:0000313" key="8">
    <source>
        <dbReference type="EMBL" id="KAL1514121.1"/>
    </source>
</evidence>
<evidence type="ECO:0000256" key="3">
    <source>
        <dbReference type="ARBA" id="ARBA00022692"/>
    </source>
</evidence>
<evidence type="ECO:0000256" key="2">
    <source>
        <dbReference type="ARBA" id="ARBA00008969"/>
    </source>
</evidence>
<comment type="subcellular location">
    <subcellularLocation>
        <location evidence="1">Mitochondrion outer membrane</location>
    </subcellularLocation>
</comment>
<evidence type="ECO:0000313" key="9">
    <source>
        <dbReference type="Proteomes" id="UP001566132"/>
    </source>
</evidence>
<dbReference type="InterPro" id="IPR019392">
    <property type="entry name" value="Miga"/>
</dbReference>
<proteinExistence type="inferred from homology"/>
<dbReference type="Proteomes" id="UP001566132">
    <property type="component" value="Unassembled WGS sequence"/>
</dbReference>
<dbReference type="EMBL" id="JBDJPC010000002">
    <property type="protein sequence ID" value="KAL1514121.1"/>
    <property type="molecule type" value="Genomic_DNA"/>
</dbReference>
<keyword evidence="9" id="KW-1185">Reference proteome</keyword>
<reference evidence="8 9" key="1">
    <citation type="submission" date="2024-05" db="EMBL/GenBank/DDBJ databases">
        <title>Genetic variation in Jamaican populations of the coffee berry borer (Hypothenemus hampei).</title>
        <authorList>
            <person name="Errbii M."/>
            <person name="Myrie A."/>
        </authorList>
    </citation>
    <scope>NUCLEOTIDE SEQUENCE [LARGE SCALE GENOMIC DNA]</scope>
    <source>
        <strain evidence="8">JA-Hopewell-2020-01-JO</strain>
        <tissue evidence="8">Whole body</tissue>
    </source>
</reference>
<dbReference type="PANTHER" id="PTHR21508:SF5">
    <property type="entry name" value="MITOGUARDIN"/>
    <property type="match status" value="1"/>
</dbReference>
<keyword evidence="3" id="KW-0812">Transmembrane</keyword>
<dbReference type="GO" id="GO:0005741">
    <property type="term" value="C:mitochondrial outer membrane"/>
    <property type="evidence" value="ECO:0007669"/>
    <property type="project" value="UniProtKB-SubCell"/>
</dbReference>
<comment type="caution">
    <text evidence="8">The sequence shown here is derived from an EMBL/GenBank/DDBJ whole genome shotgun (WGS) entry which is preliminary data.</text>
</comment>
<comment type="similarity">
    <text evidence="2">Belongs to the mitoguardin family.</text>
</comment>
<accession>A0ABD1F951</accession>
<sequence length="524" mass="58559">MSLLSHLSPVSDFLKHISKLIPIKVSLSTTQKVAIVSVGASVLVVGGLARYLRRKKHSIDHIRLRRSTFSGKRSRASGVRSPNDIGSIASSGRRSGAYSNIYGERYGRQSSVIVSASEKASIISGSLASGSITIAAVDAGGGDGVLTPQQLGVMGIEALETCIRYWEDALSIYRSKDSGGGPLAMLSPEEAGFCKDLQLLLDSAIDLQENSEMLFLDERSVLFKPDKEANGIDTDLSGGESFASAQDQVADLKEFEEFSEYFPDLESYPLYQAALRQLENGGIPCRTLRTEVVKCGSDGEYLAKLHCLRLAFQHLLRDPINYMWFVDAGRQVLADLMLYADKDPKDFLIGYEEMLQYIQNPKVWPELEEELSARGVKALTFYDIVLDYILMDAFEDLESPPSSVTAVIQNRWLSKGFKEIALTTAVWSVLKAKRRRLKFPDGFMAHFYAISEQLSPLFAWGFLGSDESLRDTCVYFKEQFMGFLSDIFNFQKCRFVTIEELATDVFEILKYRIHNICQRLCLQT</sequence>
<evidence type="ECO:0008006" key="10">
    <source>
        <dbReference type="Google" id="ProtNLM"/>
    </source>
</evidence>
<name>A0ABD1F951_HYPHA</name>